<accession>A0A0E9TRP6</accession>
<proteinExistence type="predicted"/>
<reference evidence="1" key="1">
    <citation type="submission" date="2014-11" db="EMBL/GenBank/DDBJ databases">
        <authorList>
            <person name="Amaro Gonzalez C."/>
        </authorList>
    </citation>
    <scope>NUCLEOTIDE SEQUENCE</scope>
</reference>
<dbReference type="EMBL" id="GBXM01052440">
    <property type="protein sequence ID" value="JAH56137.1"/>
    <property type="molecule type" value="Transcribed_RNA"/>
</dbReference>
<name>A0A0E9TRP6_ANGAN</name>
<dbReference type="AlphaFoldDB" id="A0A0E9TRP6"/>
<organism evidence="1">
    <name type="scientific">Anguilla anguilla</name>
    <name type="common">European freshwater eel</name>
    <name type="synonym">Muraena anguilla</name>
    <dbReference type="NCBI Taxonomy" id="7936"/>
    <lineage>
        <taxon>Eukaryota</taxon>
        <taxon>Metazoa</taxon>
        <taxon>Chordata</taxon>
        <taxon>Craniata</taxon>
        <taxon>Vertebrata</taxon>
        <taxon>Euteleostomi</taxon>
        <taxon>Actinopterygii</taxon>
        <taxon>Neopterygii</taxon>
        <taxon>Teleostei</taxon>
        <taxon>Anguilliformes</taxon>
        <taxon>Anguillidae</taxon>
        <taxon>Anguilla</taxon>
    </lineage>
</organism>
<protein>
    <submittedName>
        <fullName evidence="1">Uncharacterized protein</fullName>
    </submittedName>
</protein>
<sequence length="35" mass="4136">MYLPLAIQSKKIHGDRTLSHRMPIFLYILINEPLI</sequence>
<reference evidence="1" key="2">
    <citation type="journal article" date="2015" name="Fish Shellfish Immunol.">
        <title>Early steps in the European eel (Anguilla anguilla)-Vibrio vulnificus interaction in the gills: Role of the RtxA13 toxin.</title>
        <authorList>
            <person name="Callol A."/>
            <person name="Pajuelo D."/>
            <person name="Ebbesson L."/>
            <person name="Teles M."/>
            <person name="MacKenzie S."/>
            <person name="Amaro C."/>
        </authorList>
    </citation>
    <scope>NUCLEOTIDE SEQUENCE</scope>
</reference>
<evidence type="ECO:0000313" key="1">
    <source>
        <dbReference type="EMBL" id="JAH56137.1"/>
    </source>
</evidence>